<organism evidence="2 3">
    <name type="scientific">Acanthamoeba castellanii (strain ATCC 30010 / Neff)</name>
    <dbReference type="NCBI Taxonomy" id="1257118"/>
    <lineage>
        <taxon>Eukaryota</taxon>
        <taxon>Amoebozoa</taxon>
        <taxon>Discosea</taxon>
        <taxon>Longamoebia</taxon>
        <taxon>Centramoebida</taxon>
        <taxon>Acanthamoebidae</taxon>
        <taxon>Acanthamoeba</taxon>
    </lineage>
</organism>
<feature type="signal peptide" evidence="1">
    <location>
        <begin position="1"/>
        <end position="21"/>
    </location>
</feature>
<accession>L8HHI8</accession>
<sequence>MKFSAALLLLACLCFTATVLASDDLDKRGDGTVVVPQTVVAAPAVQTAQLTPPAQTLQVPQKQVIVAATSSASSLAPFHLAW</sequence>
<evidence type="ECO:0000256" key="1">
    <source>
        <dbReference type="SAM" id="SignalP"/>
    </source>
</evidence>
<dbReference type="KEGG" id="acan:ACA1_172890"/>
<reference evidence="2 3" key="1">
    <citation type="journal article" date="2013" name="Genome Biol.">
        <title>Genome of Acanthamoeba castellanii highlights extensive lateral gene transfer and early evolution of tyrosine kinase signaling.</title>
        <authorList>
            <person name="Clarke M."/>
            <person name="Lohan A.J."/>
            <person name="Liu B."/>
            <person name="Lagkouvardos I."/>
            <person name="Roy S."/>
            <person name="Zafar N."/>
            <person name="Bertelli C."/>
            <person name="Schilde C."/>
            <person name="Kianianmomeni A."/>
            <person name="Burglin T.R."/>
            <person name="Frech C."/>
            <person name="Turcotte B."/>
            <person name="Kopec K.O."/>
            <person name="Synnott J.M."/>
            <person name="Choo C."/>
            <person name="Paponov I."/>
            <person name="Finkler A."/>
            <person name="Soon Heng Tan C."/>
            <person name="Hutchins A.P."/>
            <person name="Weinmeier T."/>
            <person name="Rattei T."/>
            <person name="Chu J.S."/>
            <person name="Gimenez G."/>
            <person name="Irimia M."/>
            <person name="Rigden D.J."/>
            <person name="Fitzpatrick D.A."/>
            <person name="Lorenzo-Morales J."/>
            <person name="Bateman A."/>
            <person name="Chiu C.H."/>
            <person name="Tang P."/>
            <person name="Hegemann P."/>
            <person name="Fromm H."/>
            <person name="Raoult D."/>
            <person name="Greub G."/>
            <person name="Miranda-Saavedra D."/>
            <person name="Chen N."/>
            <person name="Nash P."/>
            <person name="Ginger M.L."/>
            <person name="Horn M."/>
            <person name="Schaap P."/>
            <person name="Caler L."/>
            <person name="Loftus B."/>
        </authorList>
    </citation>
    <scope>NUCLEOTIDE SEQUENCE [LARGE SCALE GENOMIC DNA]</scope>
    <source>
        <strain evidence="2 3">Neff</strain>
    </source>
</reference>
<keyword evidence="3" id="KW-1185">Reference proteome</keyword>
<dbReference type="AlphaFoldDB" id="L8HHI8"/>
<dbReference type="EMBL" id="KB007811">
    <property type="protein sequence ID" value="ELR24662.1"/>
    <property type="molecule type" value="Genomic_DNA"/>
</dbReference>
<proteinExistence type="predicted"/>
<keyword evidence="1" id="KW-0732">Signal</keyword>
<dbReference type="GeneID" id="14925686"/>
<dbReference type="Proteomes" id="UP000011083">
    <property type="component" value="Unassembled WGS sequence"/>
</dbReference>
<evidence type="ECO:0000313" key="3">
    <source>
        <dbReference type="Proteomes" id="UP000011083"/>
    </source>
</evidence>
<dbReference type="RefSeq" id="XP_004356562.1">
    <property type="nucleotide sequence ID" value="XM_004356509.1"/>
</dbReference>
<dbReference type="VEuPathDB" id="AmoebaDB:ACA1_172890"/>
<feature type="chain" id="PRO_5003991099" evidence="1">
    <location>
        <begin position="22"/>
        <end position="82"/>
    </location>
</feature>
<evidence type="ECO:0000313" key="2">
    <source>
        <dbReference type="EMBL" id="ELR24662.1"/>
    </source>
</evidence>
<protein>
    <submittedName>
        <fullName evidence="2">Uncharacterized protein</fullName>
    </submittedName>
</protein>
<name>L8HHI8_ACACF</name>
<gene>
    <name evidence="2" type="ORF">ACA1_172890</name>
</gene>